<feature type="transmembrane region" description="Helical" evidence="6">
    <location>
        <begin position="127"/>
        <end position="144"/>
    </location>
</feature>
<keyword evidence="4 6" id="KW-1133">Transmembrane helix</keyword>
<dbReference type="GO" id="GO:0016020">
    <property type="term" value="C:membrane"/>
    <property type="evidence" value="ECO:0007669"/>
    <property type="project" value="UniProtKB-SubCell"/>
</dbReference>
<feature type="transmembrane region" description="Helical" evidence="6">
    <location>
        <begin position="104"/>
        <end position="121"/>
    </location>
</feature>
<proteinExistence type="inferred from homology"/>
<keyword evidence="3 6" id="KW-0812">Transmembrane</keyword>
<dbReference type="RefSeq" id="XP_001747354.1">
    <property type="nucleotide sequence ID" value="XM_001747302.1"/>
</dbReference>
<dbReference type="AlphaFoldDB" id="A9V3I9"/>
<sequence length="283" mass="31364">MTQILRDATGMIGSISFAWIQGSDLDNNAKQWRLVADVLNDTAMLLELISPLLPAYFLFLVCVASLARAIVGVAGGATRAALIQHQARNNNMGDVAAKDGSQETLVNLVALLVNLILVPLVSQNAQVVWSLFGLSTCCHIFFNYKAVRSLCMTRLNGRRAHLIVEHYTRHQQILSPKIANQREPLFFDPVAQRIQLGASLLQLYAVILAEEATPADMQRAYFSALFSHYEMQDTTPGLVRSEPTTAVDAVLSQLASQGWSPTVAQYYDHGYRVQLEDTRKKFN</sequence>
<dbReference type="Proteomes" id="UP000001357">
    <property type="component" value="Unassembled WGS sequence"/>
</dbReference>
<evidence type="ECO:0000256" key="1">
    <source>
        <dbReference type="ARBA" id="ARBA00004370"/>
    </source>
</evidence>
<accession>A9V3I9</accession>
<feature type="domain" description="Protein root UVB sensitive/RUS" evidence="7">
    <location>
        <begin position="2"/>
        <end position="170"/>
    </location>
</feature>
<evidence type="ECO:0000259" key="7">
    <source>
        <dbReference type="Pfam" id="PF04884"/>
    </source>
</evidence>
<reference evidence="8 9" key="1">
    <citation type="journal article" date="2008" name="Nature">
        <title>The genome of the choanoflagellate Monosiga brevicollis and the origin of metazoans.</title>
        <authorList>
            <consortium name="JGI Sequencing"/>
            <person name="King N."/>
            <person name="Westbrook M.J."/>
            <person name="Young S.L."/>
            <person name="Kuo A."/>
            <person name="Abedin M."/>
            <person name="Chapman J."/>
            <person name="Fairclough S."/>
            <person name="Hellsten U."/>
            <person name="Isogai Y."/>
            <person name="Letunic I."/>
            <person name="Marr M."/>
            <person name="Pincus D."/>
            <person name="Putnam N."/>
            <person name="Rokas A."/>
            <person name="Wright K.J."/>
            <person name="Zuzow R."/>
            <person name="Dirks W."/>
            <person name="Good M."/>
            <person name="Goodstein D."/>
            <person name="Lemons D."/>
            <person name="Li W."/>
            <person name="Lyons J.B."/>
            <person name="Morris A."/>
            <person name="Nichols S."/>
            <person name="Richter D.J."/>
            <person name="Salamov A."/>
            <person name="Bork P."/>
            <person name="Lim W.A."/>
            <person name="Manning G."/>
            <person name="Miller W.T."/>
            <person name="McGinnis W."/>
            <person name="Shapiro H."/>
            <person name="Tjian R."/>
            <person name="Grigoriev I.V."/>
            <person name="Rokhsar D."/>
        </authorList>
    </citation>
    <scope>NUCLEOTIDE SEQUENCE [LARGE SCALE GENOMIC DNA]</scope>
    <source>
        <strain evidence="9">MX1 / ATCC 50154</strain>
    </source>
</reference>
<gene>
    <name evidence="8" type="ORF">MONBRDRAFT_26990</name>
</gene>
<name>A9V3I9_MONBE</name>
<keyword evidence="9" id="KW-1185">Reference proteome</keyword>
<evidence type="ECO:0000313" key="9">
    <source>
        <dbReference type="Proteomes" id="UP000001357"/>
    </source>
</evidence>
<evidence type="ECO:0000256" key="2">
    <source>
        <dbReference type="ARBA" id="ARBA00007558"/>
    </source>
</evidence>
<feature type="transmembrane region" description="Helical" evidence="6">
    <location>
        <begin position="55"/>
        <end position="83"/>
    </location>
</feature>
<keyword evidence="5 6" id="KW-0472">Membrane</keyword>
<dbReference type="Pfam" id="PF04884">
    <property type="entry name" value="UVB_sens_prot"/>
    <property type="match status" value="1"/>
</dbReference>
<dbReference type="KEGG" id="mbr:MONBRDRAFT_26990"/>
<dbReference type="InParanoid" id="A9V3I9"/>
<dbReference type="InterPro" id="IPR006968">
    <property type="entry name" value="RUS_fam"/>
</dbReference>
<organism evidence="8 9">
    <name type="scientific">Monosiga brevicollis</name>
    <name type="common">Choanoflagellate</name>
    <dbReference type="NCBI Taxonomy" id="81824"/>
    <lineage>
        <taxon>Eukaryota</taxon>
        <taxon>Choanoflagellata</taxon>
        <taxon>Craspedida</taxon>
        <taxon>Salpingoecidae</taxon>
        <taxon>Monosiga</taxon>
    </lineage>
</organism>
<comment type="similarity">
    <text evidence="2">Belongs to the RUS1 family.</text>
</comment>
<evidence type="ECO:0000313" key="8">
    <source>
        <dbReference type="EMBL" id="EDQ87821.1"/>
    </source>
</evidence>
<dbReference type="PANTHER" id="PTHR12770:SF31">
    <property type="entry name" value="RUS FAMILY MEMBER 1"/>
    <property type="match status" value="1"/>
</dbReference>
<evidence type="ECO:0000256" key="4">
    <source>
        <dbReference type="ARBA" id="ARBA00022989"/>
    </source>
</evidence>
<dbReference type="GeneID" id="5892703"/>
<dbReference type="eggNOG" id="KOG4249">
    <property type="taxonomic scope" value="Eukaryota"/>
</dbReference>
<dbReference type="PANTHER" id="PTHR12770">
    <property type="entry name" value="RUS1 FAMILY PROTEIN C16ORF58"/>
    <property type="match status" value="1"/>
</dbReference>
<evidence type="ECO:0000256" key="6">
    <source>
        <dbReference type="SAM" id="Phobius"/>
    </source>
</evidence>
<evidence type="ECO:0000256" key="3">
    <source>
        <dbReference type="ARBA" id="ARBA00022692"/>
    </source>
</evidence>
<protein>
    <recommendedName>
        <fullName evidence="7">Protein root UVB sensitive/RUS domain-containing protein</fullName>
    </recommendedName>
</protein>
<dbReference type="InterPro" id="IPR054549">
    <property type="entry name" value="UVB_sens_RUS_dom"/>
</dbReference>
<comment type="subcellular location">
    <subcellularLocation>
        <location evidence="1">Membrane</location>
    </subcellularLocation>
</comment>
<dbReference type="EMBL" id="CH991557">
    <property type="protein sequence ID" value="EDQ87821.1"/>
    <property type="molecule type" value="Genomic_DNA"/>
</dbReference>
<evidence type="ECO:0000256" key="5">
    <source>
        <dbReference type="ARBA" id="ARBA00023136"/>
    </source>
</evidence>